<keyword evidence="2" id="KW-1185">Reference proteome</keyword>
<reference evidence="1" key="1">
    <citation type="journal article" date="2019" name="bioRxiv">
        <title>The Genome of the Zebra Mussel, Dreissena polymorpha: A Resource for Invasive Species Research.</title>
        <authorList>
            <person name="McCartney M.A."/>
            <person name="Auch B."/>
            <person name="Kono T."/>
            <person name="Mallez S."/>
            <person name="Zhang Y."/>
            <person name="Obille A."/>
            <person name="Becker A."/>
            <person name="Abrahante J.E."/>
            <person name="Garbe J."/>
            <person name="Badalamenti J.P."/>
            <person name="Herman A."/>
            <person name="Mangelson H."/>
            <person name="Liachko I."/>
            <person name="Sullivan S."/>
            <person name="Sone E.D."/>
            <person name="Koren S."/>
            <person name="Silverstein K.A.T."/>
            <person name="Beckman K.B."/>
            <person name="Gohl D.M."/>
        </authorList>
    </citation>
    <scope>NUCLEOTIDE SEQUENCE</scope>
    <source>
        <strain evidence="1">Duluth1</strain>
        <tissue evidence="1">Whole animal</tissue>
    </source>
</reference>
<sequence>MVTWWLHGYDPRFLTERAEVQELSAKEDENQNSRASIREPVTNNISHMSIISLEQEMEKIKLQNGSTLPNGKTGSVSSIGGCRVSWGGDKTSQNEVKGILEVDSQSKYSNDHLVKKVNSGAEVKVDTDGCLTPVEDTIPGEIAVVGAVYPFKDLISV</sequence>
<dbReference type="Proteomes" id="UP000828390">
    <property type="component" value="Unassembled WGS sequence"/>
</dbReference>
<protein>
    <submittedName>
        <fullName evidence="1">Uncharacterized protein</fullName>
    </submittedName>
</protein>
<name>A0A9D3YBQ7_DREPO</name>
<organism evidence="1 2">
    <name type="scientific">Dreissena polymorpha</name>
    <name type="common">Zebra mussel</name>
    <name type="synonym">Mytilus polymorpha</name>
    <dbReference type="NCBI Taxonomy" id="45954"/>
    <lineage>
        <taxon>Eukaryota</taxon>
        <taxon>Metazoa</taxon>
        <taxon>Spiralia</taxon>
        <taxon>Lophotrochozoa</taxon>
        <taxon>Mollusca</taxon>
        <taxon>Bivalvia</taxon>
        <taxon>Autobranchia</taxon>
        <taxon>Heteroconchia</taxon>
        <taxon>Euheterodonta</taxon>
        <taxon>Imparidentia</taxon>
        <taxon>Neoheterodontei</taxon>
        <taxon>Myida</taxon>
        <taxon>Dreissenoidea</taxon>
        <taxon>Dreissenidae</taxon>
        <taxon>Dreissena</taxon>
    </lineage>
</organism>
<comment type="caution">
    <text evidence="1">The sequence shown here is derived from an EMBL/GenBank/DDBJ whole genome shotgun (WGS) entry which is preliminary data.</text>
</comment>
<dbReference type="EMBL" id="JAIWYP010000016">
    <property type="protein sequence ID" value="KAH3695492.1"/>
    <property type="molecule type" value="Genomic_DNA"/>
</dbReference>
<accession>A0A9D3YBQ7</accession>
<dbReference type="AlphaFoldDB" id="A0A9D3YBQ7"/>
<proteinExistence type="predicted"/>
<evidence type="ECO:0000313" key="2">
    <source>
        <dbReference type="Proteomes" id="UP000828390"/>
    </source>
</evidence>
<gene>
    <name evidence="1" type="ORF">DPMN_082952</name>
</gene>
<reference evidence="1" key="2">
    <citation type="submission" date="2020-11" db="EMBL/GenBank/DDBJ databases">
        <authorList>
            <person name="McCartney M.A."/>
            <person name="Auch B."/>
            <person name="Kono T."/>
            <person name="Mallez S."/>
            <person name="Becker A."/>
            <person name="Gohl D.M."/>
            <person name="Silverstein K.A.T."/>
            <person name="Koren S."/>
            <person name="Bechman K.B."/>
            <person name="Herman A."/>
            <person name="Abrahante J.E."/>
            <person name="Garbe J."/>
        </authorList>
    </citation>
    <scope>NUCLEOTIDE SEQUENCE</scope>
    <source>
        <strain evidence="1">Duluth1</strain>
        <tissue evidence="1">Whole animal</tissue>
    </source>
</reference>
<evidence type="ECO:0000313" key="1">
    <source>
        <dbReference type="EMBL" id="KAH3695492.1"/>
    </source>
</evidence>